<dbReference type="OrthoDB" id="10035345at2759"/>
<name>A0A6P4ZQ99_BRABE</name>
<dbReference type="Gene3D" id="3.40.50.300">
    <property type="entry name" value="P-loop containing nucleotide triphosphate hydrolases"/>
    <property type="match status" value="1"/>
</dbReference>
<sequence length="460" mass="52794">MAFLAVWAMLKQLATSYMWAALTVVGIAAGAYYLQLATRTVEVSWPKEKQPQPYTRRVQPKKRKYQRAMNSLDDFVPLNNMEPVVDVVQFFTRRGNEFCVYSIDWEQESAVLVRPVDGADLKDHPFFREAQRRTAAEILSIPFSNLQDVTDAIGPKVAHVQNGFIYMTGRCGSTLLTRAIEATSVAQAVCEPEVFTIINMAVTQARRARQNTGFDEDNMVQLLRNVVTLLNYHLLMADPRHRDVVIYKLKPDVILIGDLMYRAFPSAKNVFIYRDGMGYLESFAKLYFRKKIVHFLMRSRLSVSMIPDYVRVFGDDTKFADQSRGYGSFLFYLTTMWVGAMQRALELQRLHPEYFFHCLVYYDALVKGKEKSIRLLLKSLGVKWDVEEHGEEAEKMREVFDRDSQAGTCASARTKMAGEKWTEPAPNWLGDRERDYMSAVCRATGNDILGPDFIFPDTML</sequence>
<keyword evidence="2" id="KW-0732">Signal</keyword>
<dbReference type="RefSeq" id="XP_019633132.1">
    <property type="nucleotide sequence ID" value="XM_019777573.1"/>
</dbReference>
<dbReference type="InterPro" id="IPR027417">
    <property type="entry name" value="P-loop_NTPase"/>
</dbReference>
<feature type="chain" id="PRO_5027680615" evidence="2">
    <location>
        <begin position="17"/>
        <end position="460"/>
    </location>
</feature>
<dbReference type="AlphaFoldDB" id="A0A6P4ZQ99"/>
<organism evidence="3 4">
    <name type="scientific">Branchiostoma belcheri</name>
    <name type="common">Amphioxus</name>
    <dbReference type="NCBI Taxonomy" id="7741"/>
    <lineage>
        <taxon>Eukaryota</taxon>
        <taxon>Metazoa</taxon>
        <taxon>Chordata</taxon>
        <taxon>Cephalochordata</taxon>
        <taxon>Leptocardii</taxon>
        <taxon>Amphioxiformes</taxon>
        <taxon>Branchiostomatidae</taxon>
        <taxon>Branchiostoma</taxon>
    </lineage>
</organism>
<dbReference type="SUPFAM" id="SSF52540">
    <property type="entry name" value="P-loop containing nucleoside triphosphate hydrolases"/>
    <property type="match status" value="1"/>
</dbReference>
<dbReference type="PANTHER" id="PTHR33844:SF1">
    <property type="entry name" value="SULFOTRANSFERASE DOMAIN-CONTAINING PROTEIN"/>
    <property type="match status" value="1"/>
</dbReference>
<reference evidence="4" key="1">
    <citation type="submission" date="2025-08" db="UniProtKB">
        <authorList>
            <consortium name="RefSeq"/>
        </authorList>
    </citation>
    <scope>IDENTIFICATION</scope>
    <source>
        <tissue evidence="4">Gonad</tissue>
    </source>
</reference>
<evidence type="ECO:0000313" key="4">
    <source>
        <dbReference type="RefSeq" id="XP_019633132.1"/>
    </source>
</evidence>
<dbReference type="KEGG" id="bbel:109476590"/>
<gene>
    <name evidence="4" type="primary">LOC109476590</name>
</gene>
<proteinExistence type="predicted"/>
<dbReference type="Pfam" id="PF13469">
    <property type="entry name" value="Sulfotransfer_3"/>
    <property type="match status" value="1"/>
</dbReference>
<feature type="signal peptide" evidence="2">
    <location>
        <begin position="1"/>
        <end position="16"/>
    </location>
</feature>
<dbReference type="Proteomes" id="UP000515135">
    <property type="component" value="Unplaced"/>
</dbReference>
<evidence type="ECO:0000313" key="3">
    <source>
        <dbReference type="Proteomes" id="UP000515135"/>
    </source>
</evidence>
<keyword evidence="3" id="KW-1185">Reference proteome</keyword>
<keyword evidence="1" id="KW-0472">Membrane</keyword>
<dbReference type="PANTHER" id="PTHR33844">
    <property type="entry name" value="SULFOTRANSFER_1 DOMAIN-CONTAINING PROTEIN"/>
    <property type="match status" value="1"/>
</dbReference>
<keyword evidence="1" id="KW-0812">Transmembrane</keyword>
<evidence type="ECO:0000256" key="2">
    <source>
        <dbReference type="SAM" id="SignalP"/>
    </source>
</evidence>
<accession>A0A6P4ZQ99</accession>
<keyword evidence="1" id="KW-1133">Transmembrane helix</keyword>
<dbReference type="GeneID" id="109476590"/>
<feature type="transmembrane region" description="Helical" evidence="1">
    <location>
        <begin position="16"/>
        <end position="34"/>
    </location>
</feature>
<protein>
    <submittedName>
        <fullName evidence="4">Uncharacterized protein LOC109476590</fullName>
    </submittedName>
</protein>
<evidence type="ECO:0000256" key="1">
    <source>
        <dbReference type="SAM" id="Phobius"/>
    </source>
</evidence>